<gene>
    <name evidence="15" type="ORF">BaRGS_00040007</name>
</gene>
<feature type="repeat" description="ANK" evidence="11">
    <location>
        <begin position="438"/>
        <end position="470"/>
    </location>
</feature>
<evidence type="ECO:0000256" key="3">
    <source>
        <dbReference type="ARBA" id="ARBA00022606"/>
    </source>
</evidence>
<keyword evidence="6 13" id="KW-1133">Transmembrane helix</keyword>
<feature type="transmembrane region" description="Helical" evidence="13">
    <location>
        <begin position="1158"/>
        <end position="1178"/>
    </location>
</feature>
<feature type="transmembrane region" description="Helical" evidence="13">
    <location>
        <begin position="1047"/>
        <end position="1069"/>
    </location>
</feature>
<dbReference type="GO" id="GO:0016020">
    <property type="term" value="C:membrane"/>
    <property type="evidence" value="ECO:0007669"/>
    <property type="project" value="UniProtKB-SubCell"/>
</dbReference>
<evidence type="ECO:0000256" key="13">
    <source>
        <dbReference type="SAM" id="Phobius"/>
    </source>
</evidence>
<feature type="compositionally biased region" description="Basic and acidic residues" evidence="12">
    <location>
        <begin position="1363"/>
        <end position="1377"/>
    </location>
</feature>
<feature type="transmembrane region" description="Helical" evidence="13">
    <location>
        <begin position="1262"/>
        <end position="1288"/>
    </location>
</feature>
<feature type="domain" description="Ion transport" evidence="14">
    <location>
        <begin position="1049"/>
        <end position="1297"/>
    </location>
</feature>
<protein>
    <recommendedName>
        <fullName evidence="14">Ion transport domain-containing protein</fullName>
    </recommendedName>
</protein>
<evidence type="ECO:0000256" key="9">
    <source>
        <dbReference type="ARBA" id="ARBA00023136"/>
    </source>
</evidence>
<keyword evidence="2" id="KW-0813">Transport</keyword>
<organism evidence="15 16">
    <name type="scientific">Batillaria attramentaria</name>
    <dbReference type="NCBI Taxonomy" id="370345"/>
    <lineage>
        <taxon>Eukaryota</taxon>
        <taxon>Metazoa</taxon>
        <taxon>Spiralia</taxon>
        <taxon>Lophotrochozoa</taxon>
        <taxon>Mollusca</taxon>
        <taxon>Gastropoda</taxon>
        <taxon>Caenogastropoda</taxon>
        <taxon>Sorbeoconcha</taxon>
        <taxon>Cerithioidea</taxon>
        <taxon>Batillariidae</taxon>
        <taxon>Batillaria</taxon>
    </lineage>
</organism>
<feature type="transmembrane region" description="Helical" evidence="13">
    <location>
        <begin position="1185"/>
        <end position="1218"/>
    </location>
</feature>
<dbReference type="PROSITE" id="PS50297">
    <property type="entry name" value="ANK_REP_REGION"/>
    <property type="match status" value="8"/>
</dbReference>
<evidence type="ECO:0000259" key="14">
    <source>
        <dbReference type="Pfam" id="PF00520"/>
    </source>
</evidence>
<keyword evidence="3" id="KW-0716">Sensory transduction</keyword>
<evidence type="ECO:0000256" key="8">
    <source>
        <dbReference type="ARBA" id="ARBA00023065"/>
    </source>
</evidence>
<keyword evidence="7 11" id="KW-0040">ANK repeat</keyword>
<feature type="repeat" description="ANK" evidence="11">
    <location>
        <begin position="328"/>
        <end position="360"/>
    </location>
</feature>
<dbReference type="InterPro" id="IPR036770">
    <property type="entry name" value="Ankyrin_rpt-contain_sf"/>
</dbReference>
<evidence type="ECO:0000313" key="15">
    <source>
        <dbReference type="EMBL" id="KAK7449601.1"/>
    </source>
</evidence>
<dbReference type="SMART" id="SM00248">
    <property type="entry name" value="ANK"/>
    <property type="match status" value="21"/>
</dbReference>
<accession>A0ABD0J1U4</accession>
<proteinExistence type="predicted"/>
<feature type="compositionally biased region" description="Acidic residues" evidence="12">
    <location>
        <begin position="1"/>
        <end position="21"/>
    </location>
</feature>
<name>A0ABD0J1U4_9CAEN</name>
<feature type="transmembrane region" description="Helical" evidence="13">
    <location>
        <begin position="1129"/>
        <end position="1146"/>
    </location>
</feature>
<dbReference type="Pfam" id="PF00023">
    <property type="entry name" value="Ank"/>
    <property type="match status" value="1"/>
</dbReference>
<dbReference type="Gene3D" id="1.10.287.70">
    <property type="match status" value="1"/>
</dbReference>
<keyword evidence="5" id="KW-0677">Repeat</keyword>
<comment type="subcellular location">
    <subcellularLocation>
        <location evidence="1">Membrane</location>
        <topology evidence="1">Multi-pass membrane protein</topology>
    </subcellularLocation>
</comment>
<feature type="repeat" description="ANK" evidence="11">
    <location>
        <begin position="548"/>
        <end position="571"/>
    </location>
</feature>
<dbReference type="Pfam" id="PF12796">
    <property type="entry name" value="Ank_2"/>
    <property type="match status" value="7"/>
</dbReference>
<evidence type="ECO:0000256" key="11">
    <source>
        <dbReference type="PROSITE-ProRule" id="PRU00023"/>
    </source>
</evidence>
<dbReference type="GO" id="GO:0034220">
    <property type="term" value="P:monoatomic ion transmembrane transport"/>
    <property type="evidence" value="ECO:0007669"/>
    <property type="project" value="UniProtKB-KW"/>
</dbReference>
<keyword evidence="8" id="KW-0406">Ion transport</keyword>
<dbReference type="Pfam" id="PF00520">
    <property type="entry name" value="Ion_trans"/>
    <property type="match status" value="1"/>
</dbReference>
<feature type="repeat" description="ANK" evidence="11">
    <location>
        <begin position="855"/>
        <end position="882"/>
    </location>
</feature>
<dbReference type="PANTHER" id="PTHR47143:SF3">
    <property type="entry name" value="PWWP DOMAIN-CONTAINING PROTEIN"/>
    <property type="match status" value="1"/>
</dbReference>
<feature type="region of interest" description="Disordered" evidence="12">
    <location>
        <begin position="707"/>
        <end position="743"/>
    </location>
</feature>
<feature type="repeat" description="ANK" evidence="11">
    <location>
        <begin position="204"/>
        <end position="236"/>
    </location>
</feature>
<dbReference type="PROSITE" id="PS50088">
    <property type="entry name" value="ANK_REPEAT"/>
    <property type="match status" value="11"/>
</dbReference>
<feature type="repeat" description="ANK" evidence="11">
    <location>
        <begin position="676"/>
        <end position="708"/>
    </location>
</feature>
<evidence type="ECO:0000256" key="7">
    <source>
        <dbReference type="ARBA" id="ARBA00023043"/>
    </source>
</evidence>
<feature type="repeat" description="ANK" evidence="11">
    <location>
        <begin position="753"/>
        <end position="776"/>
    </location>
</feature>
<evidence type="ECO:0000256" key="1">
    <source>
        <dbReference type="ARBA" id="ARBA00004141"/>
    </source>
</evidence>
<feature type="repeat" description="ANK" evidence="11">
    <location>
        <begin position="582"/>
        <end position="614"/>
    </location>
</feature>
<keyword evidence="16" id="KW-1185">Reference proteome</keyword>
<dbReference type="Proteomes" id="UP001519460">
    <property type="component" value="Unassembled WGS sequence"/>
</dbReference>
<dbReference type="Pfam" id="PF13637">
    <property type="entry name" value="Ank_4"/>
    <property type="match status" value="1"/>
</dbReference>
<dbReference type="InterPro" id="IPR005821">
    <property type="entry name" value="Ion_trans_dom"/>
</dbReference>
<feature type="compositionally biased region" description="Basic and acidic residues" evidence="12">
    <location>
        <begin position="717"/>
        <end position="726"/>
    </location>
</feature>
<dbReference type="SUPFAM" id="SSF48403">
    <property type="entry name" value="Ankyrin repeat"/>
    <property type="match status" value="4"/>
</dbReference>
<dbReference type="EMBL" id="JACVVK020000749">
    <property type="protein sequence ID" value="KAK7449601.1"/>
    <property type="molecule type" value="Genomic_DNA"/>
</dbReference>
<evidence type="ECO:0000256" key="10">
    <source>
        <dbReference type="ARBA" id="ARBA00023303"/>
    </source>
</evidence>
<dbReference type="PRINTS" id="PR01415">
    <property type="entry name" value="ANKYRIN"/>
</dbReference>
<feature type="compositionally biased region" description="Basic and acidic residues" evidence="12">
    <location>
        <begin position="22"/>
        <end position="48"/>
    </location>
</feature>
<feature type="repeat" description="ANK" evidence="11">
    <location>
        <begin position="238"/>
        <end position="286"/>
    </location>
</feature>
<keyword evidence="4 13" id="KW-0812">Transmembrane</keyword>
<feature type="region of interest" description="Disordered" evidence="12">
    <location>
        <begin position="1"/>
        <end position="48"/>
    </location>
</feature>
<evidence type="ECO:0000256" key="2">
    <source>
        <dbReference type="ARBA" id="ARBA00022448"/>
    </source>
</evidence>
<dbReference type="InterPro" id="IPR002110">
    <property type="entry name" value="Ankyrin_rpt"/>
</dbReference>
<feature type="transmembrane region" description="Helical" evidence="13">
    <location>
        <begin position="1094"/>
        <end position="1117"/>
    </location>
</feature>
<keyword evidence="10" id="KW-0407">Ion channel</keyword>
<feature type="repeat" description="ANK" evidence="11">
    <location>
        <begin position="515"/>
        <end position="547"/>
    </location>
</feature>
<feature type="repeat" description="ANK" evidence="11">
    <location>
        <begin position="79"/>
        <end position="111"/>
    </location>
</feature>
<feature type="region of interest" description="Disordered" evidence="12">
    <location>
        <begin position="1357"/>
        <end position="1377"/>
    </location>
</feature>
<sequence>MSDEEGPAGQMDDDAVMENDEKDGNESDKDDEADKSSSDEEVTSIHDCVRREDVEDLEKLLADPAKKKEINKIKKIYGEQLTPLELAVQGDSLEIVKLLVKNGADIDTKNEKKQTPLHRAVGCSESYRFGVDDKKRAAIVEFFLSKGLDGNARDRDDKTPLFYAVIGGRNKCCCALLRDEKLDARIMKERFDVKDHHSVPDTRDPLTLLELAVRTCSVATVKLLVEKGSDVNSKGQSMRLTPLHIAAQAEGDDDDSDDEDEAATEERAGMIEFLLAAGADMNARDKDNKTPLCWAVLEGKDKNAQTLLRHDGLDKKVFKERYNDTYEKPMTLLEHAISKCTFDTVKMLVDKGADVNSKSAIKVRPLHIAAGTSIFYSSSRDDQEKVIEFLIQKGAKTSAMDSDKLTPLHHAARDDNEEACKVLLRHDKLTDPKIIRKMDQSPLHLAAERSNTGVARILLEHGADPFHKDSRGRTPFHIALESSYSDTEMVRDFLRVFETKDPAVLASMLGDKDDKGNTALHLTAKNGNAELAAMLIEKGAKVDEPNSDRNTPIHVAAEESQSEVLQLLLKRPVRDINAVNDKQETALHKAAGSGDKKCVELLLKKGADVNRRDYQNNTPLWLAAMNQHQEVATLLQKNCCDASIIFEAAKQNKEDVLETLLAYRHLKKMINNKDEKGLTALHIASKRGYLKIVTCLLKHNAEVHVKDGKENLPASDVNHENKRAPPTEDNQSTTSEHFQPLWSDKESSPFAGKGWTPLHYASVHGHAHVVRVLIQHDRTVVDDLDVEGKTAFHLAAENGRDKVLGVLKLKDERLLIKTNKDGQSALHLAASKGWRKTCTLLLGYSQSLLDAEDTPGMTPLHLAARHGHPAVIQLLLDKGAKILPDKTGLNYFDHAIDNGHMDVVKMIISSDKCYTALRNAKEQVDGSIDTPMRKLIREMPKMAKLACDRCIERQTDKSDIHVYEFLDDTYPAEEWKTTTKARDGGGKTYGKDQQLTREAEPYTDNSYIRKQNHPLMIMLKHERQELFKHPVVKSLMKSKWHWSYRSLYIFSLFMYCVFLAALTGFLITADHPQSMASNSLDCVGVEMSHTFEEIAAYTVMVLAVVNILIEMFQFFMARRSYVTQLGTNLFDWVTSITAFIFVFSASDCHLVTGYRTEWQWHFGAIAIFFGWVNLVLYVTQMVPLLGIYVVMFTHTVITFAKFFFVAIIFTVAFALAFYTVLHQEGPFEDVAKSLLKTWVMMIGELDFDNIFNDSSNPPAFPVLAYVLFVFFLIIMSILIMNLLVGLAVGDIQAVQNKATLTRLETEVELILDVELFTPRFLLHNTVMRQKEIKSTGIGCCQWIADCWSGANRRVGSDSTVSHQDSHDGAKKPDATDTLTTEEKMDELWEMKQKLEEMWRVTQKTNAMVQALVQANISTKNVGQEEE</sequence>
<evidence type="ECO:0000256" key="5">
    <source>
        <dbReference type="ARBA" id="ARBA00022737"/>
    </source>
</evidence>
<evidence type="ECO:0000256" key="6">
    <source>
        <dbReference type="ARBA" id="ARBA00022989"/>
    </source>
</evidence>
<feature type="compositionally biased region" description="Polar residues" evidence="12">
    <location>
        <begin position="728"/>
        <end position="737"/>
    </location>
</feature>
<evidence type="ECO:0000313" key="16">
    <source>
        <dbReference type="Proteomes" id="UP001519460"/>
    </source>
</evidence>
<comment type="caution">
    <text evidence="15">The sequence shown here is derived from an EMBL/GenBank/DDBJ whole genome shotgun (WGS) entry which is preliminary data.</text>
</comment>
<evidence type="ECO:0000256" key="4">
    <source>
        <dbReference type="ARBA" id="ARBA00022692"/>
    </source>
</evidence>
<dbReference type="Gene3D" id="1.25.40.20">
    <property type="entry name" value="Ankyrin repeat-containing domain"/>
    <property type="match status" value="8"/>
</dbReference>
<keyword evidence="9 13" id="KW-0472">Membrane</keyword>
<dbReference type="PANTHER" id="PTHR47143">
    <property type="entry name" value="TRANSIENT RECEPTOR POTENTIAL CATION CHANNEL PROTEIN PAINLESS"/>
    <property type="match status" value="1"/>
</dbReference>
<reference evidence="15 16" key="1">
    <citation type="journal article" date="2023" name="Sci. Data">
        <title>Genome assembly of the Korean intertidal mud-creeper Batillaria attramentaria.</title>
        <authorList>
            <person name="Patra A.K."/>
            <person name="Ho P.T."/>
            <person name="Jun S."/>
            <person name="Lee S.J."/>
            <person name="Kim Y."/>
            <person name="Won Y.J."/>
        </authorList>
    </citation>
    <scope>NUCLEOTIDE SEQUENCE [LARGE SCALE GENOMIC DNA]</scope>
    <source>
        <strain evidence="15">Wonlab-2016</strain>
    </source>
</reference>
<evidence type="ECO:0000256" key="12">
    <source>
        <dbReference type="SAM" id="MobiDB-lite"/>
    </source>
</evidence>
<dbReference type="InterPro" id="IPR052076">
    <property type="entry name" value="TRP_cation_channel"/>
</dbReference>